<dbReference type="InterPro" id="IPR006461">
    <property type="entry name" value="PLAC_motif_containing"/>
</dbReference>
<dbReference type="PANTHER" id="PTHR15907">
    <property type="entry name" value="DUF614 FAMILY PROTEIN-RELATED"/>
    <property type="match status" value="1"/>
</dbReference>
<dbReference type="HOGENOM" id="CLU_083147_1_1_1"/>
<dbReference type="Pfam" id="PF04749">
    <property type="entry name" value="PLAC8"/>
    <property type="match status" value="1"/>
</dbReference>
<dbReference type="NCBIfam" id="TIGR01571">
    <property type="entry name" value="A_thal_Cys_rich"/>
    <property type="match status" value="1"/>
</dbReference>
<feature type="transmembrane region" description="Helical" evidence="1">
    <location>
        <begin position="53"/>
        <end position="71"/>
    </location>
</feature>
<keyword evidence="1" id="KW-1133">Transmembrane helix</keyword>
<evidence type="ECO:0000313" key="3">
    <source>
        <dbReference type="Proteomes" id="UP000032180"/>
    </source>
</evidence>
<dbReference type="eggNOG" id="ENOG502S7UD">
    <property type="taxonomic scope" value="Eukaryota"/>
</dbReference>
<evidence type="ECO:0000256" key="1">
    <source>
        <dbReference type="SAM" id="Phobius"/>
    </source>
</evidence>
<dbReference type="Proteomes" id="UP000032180">
    <property type="component" value="Chromosome 3"/>
</dbReference>
<name>A0A0D9W0Z3_9ORYZ</name>
<reference evidence="3" key="2">
    <citation type="submission" date="2013-12" db="EMBL/GenBank/DDBJ databases">
        <authorList>
            <person name="Yu Y."/>
            <person name="Lee S."/>
            <person name="de Baynast K."/>
            <person name="Wissotski M."/>
            <person name="Liu L."/>
            <person name="Talag J."/>
            <person name="Goicoechea J."/>
            <person name="Angelova A."/>
            <person name="Jetty R."/>
            <person name="Kudrna D."/>
            <person name="Golser W."/>
            <person name="Rivera L."/>
            <person name="Zhang J."/>
            <person name="Wing R."/>
        </authorList>
    </citation>
    <scope>NUCLEOTIDE SEQUENCE</scope>
</reference>
<accession>A0A0D9W0Z3</accession>
<proteinExistence type="predicted"/>
<dbReference type="STRING" id="77586.A0A0D9W0Z3"/>
<reference evidence="2 3" key="1">
    <citation type="submission" date="2012-08" db="EMBL/GenBank/DDBJ databases">
        <title>Oryza genome evolution.</title>
        <authorList>
            <person name="Wing R.A."/>
        </authorList>
    </citation>
    <scope>NUCLEOTIDE SEQUENCE</scope>
</reference>
<keyword evidence="1" id="KW-0472">Membrane</keyword>
<protein>
    <submittedName>
        <fullName evidence="2">Uncharacterized protein</fullName>
    </submittedName>
</protein>
<reference evidence="2" key="3">
    <citation type="submission" date="2015-04" db="UniProtKB">
        <authorList>
            <consortium name="EnsemblPlants"/>
        </authorList>
    </citation>
    <scope>IDENTIFICATION</scope>
</reference>
<dbReference type="AlphaFoldDB" id="A0A0D9W0Z3"/>
<dbReference type="Gramene" id="LPERR03G33840.1">
    <property type="protein sequence ID" value="LPERR03G33840.1"/>
    <property type="gene ID" value="LPERR03G33840"/>
</dbReference>
<keyword evidence="3" id="KW-1185">Reference proteome</keyword>
<organism evidence="2 3">
    <name type="scientific">Leersia perrieri</name>
    <dbReference type="NCBI Taxonomy" id="77586"/>
    <lineage>
        <taxon>Eukaryota</taxon>
        <taxon>Viridiplantae</taxon>
        <taxon>Streptophyta</taxon>
        <taxon>Embryophyta</taxon>
        <taxon>Tracheophyta</taxon>
        <taxon>Spermatophyta</taxon>
        <taxon>Magnoliopsida</taxon>
        <taxon>Liliopsida</taxon>
        <taxon>Poales</taxon>
        <taxon>Poaceae</taxon>
        <taxon>BOP clade</taxon>
        <taxon>Oryzoideae</taxon>
        <taxon>Oryzeae</taxon>
        <taxon>Oryzinae</taxon>
        <taxon>Leersia</taxon>
    </lineage>
</organism>
<keyword evidence="1" id="KW-0812">Transmembrane</keyword>
<sequence length="137" mass="15367">MAGRQQPTPWSTGLFDCCDGCGVCCLTMVCPCITFGRVAEIVDRGERTRCAAGVLYVLLGFVSSCLCQCMYSCSYRGKMRAEFGLLDEPCDDCCVHLFCEPCALCQEYRELKRHGFKPDLGWNHQPHPAPRPQRMGR</sequence>
<dbReference type="EnsemblPlants" id="LPERR03G33840.1">
    <property type="protein sequence ID" value="LPERR03G33840.1"/>
    <property type="gene ID" value="LPERR03G33840"/>
</dbReference>
<evidence type="ECO:0000313" key="2">
    <source>
        <dbReference type="EnsemblPlants" id="LPERR03G33840.1"/>
    </source>
</evidence>